<proteinExistence type="predicted"/>
<evidence type="ECO:0000313" key="2">
    <source>
        <dbReference type="EMBL" id="NHZ79411.1"/>
    </source>
</evidence>
<dbReference type="InterPro" id="IPR008490">
    <property type="entry name" value="Transposase_InsH_N"/>
</dbReference>
<dbReference type="Pfam" id="PF05598">
    <property type="entry name" value="DUF772"/>
    <property type="match status" value="1"/>
</dbReference>
<name>A0ABX0N271_9BURK</name>
<evidence type="ECO:0000259" key="1">
    <source>
        <dbReference type="Pfam" id="PF05598"/>
    </source>
</evidence>
<evidence type="ECO:0000313" key="3">
    <source>
        <dbReference type="Proteomes" id="UP000621455"/>
    </source>
</evidence>
<dbReference type="EMBL" id="WHJG01000006">
    <property type="protein sequence ID" value="NHZ79411.1"/>
    <property type="molecule type" value="Genomic_DNA"/>
</dbReference>
<accession>A0ABX0N271</accession>
<comment type="caution">
    <text evidence="2">The sequence shown here is derived from an EMBL/GenBank/DDBJ whole genome shotgun (WGS) entry which is preliminary data.</text>
</comment>
<feature type="domain" description="Transposase InsH N-terminal" evidence="1">
    <location>
        <begin position="35"/>
        <end position="98"/>
    </location>
</feature>
<organism evidence="2 3">
    <name type="scientific">Massilia frigida</name>
    <dbReference type="NCBI Taxonomy" id="2609281"/>
    <lineage>
        <taxon>Bacteria</taxon>
        <taxon>Pseudomonadati</taxon>
        <taxon>Pseudomonadota</taxon>
        <taxon>Betaproteobacteria</taxon>
        <taxon>Burkholderiales</taxon>
        <taxon>Oxalobacteraceae</taxon>
        <taxon>Telluria group</taxon>
        <taxon>Massilia</taxon>
    </lineage>
</organism>
<keyword evidence="3" id="KW-1185">Reference proteome</keyword>
<sequence length="99" mass="11261">MNATRPALIMQRWNAVQYDVLPELCAELGVVTPKLERIIYVLEWARIEEFADDSWDGIGRPPHVRAWLANAFVAKAVLGITTTVGLVERLTMDKTLRRI</sequence>
<dbReference type="Proteomes" id="UP000621455">
    <property type="component" value="Unassembled WGS sequence"/>
</dbReference>
<feature type="non-terminal residue" evidence="2">
    <location>
        <position position="99"/>
    </location>
</feature>
<protein>
    <submittedName>
        <fullName evidence="2">IS5/IS1182 family transposase</fullName>
    </submittedName>
</protein>
<reference evidence="2 3" key="1">
    <citation type="submission" date="2019-10" db="EMBL/GenBank/DDBJ databases">
        <title>Taxonomy of Antarctic Massilia spp.: description of Massilia rubra sp. nov., Massilia aquatica sp. nov., Massilia mucilaginosa sp. nov., Massilia frigida sp. nov. isolated from streams, lakes and regoliths.</title>
        <authorList>
            <person name="Holochova P."/>
            <person name="Sedlacek I."/>
            <person name="Kralova S."/>
            <person name="Maslanova I."/>
            <person name="Busse H.-J."/>
            <person name="Stankova E."/>
            <person name="Vrbovska V."/>
            <person name="Kovarovic V."/>
            <person name="Bartak M."/>
            <person name="Svec P."/>
            <person name="Pantucek R."/>
        </authorList>
    </citation>
    <scope>NUCLEOTIDE SEQUENCE [LARGE SCALE GENOMIC DNA]</scope>
    <source>
        <strain evidence="2 3">CCM 8695</strain>
    </source>
</reference>
<gene>
    <name evidence="2" type="ORF">F2P44_08990</name>
</gene>